<organism evidence="1 2">
    <name type="scientific">Rhododendron molle</name>
    <name type="common">Chinese azalea</name>
    <name type="synonym">Azalea mollis</name>
    <dbReference type="NCBI Taxonomy" id="49168"/>
    <lineage>
        <taxon>Eukaryota</taxon>
        <taxon>Viridiplantae</taxon>
        <taxon>Streptophyta</taxon>
        <taxon>Embryophyta</taxon>
        <taxon>Tracheophyta</taxon>
        <taxon>Spermatophyta</taxon>
        <taxon>Magnoliopsida</taxon>
        <taxon>eudicotyledons</taxon>
        <taxon>Gunneridae</taxon>
        <taxon>Pentapetalae</taxon>
        <taxon>asterids</taxon>
        <taxon>Ericales</taxon>
        <taxon>Ericaceae</taxon>
        <taxon>Ericoideae</taxon>
        <taxon>Rhodoreae</taxon>
        <taxon>Rhododendron</taxon>
    </lineage>
</organism>
<name>A0ACC0LXX0_RHOML</name>
<evidence type="ECO:0000313" key="1">
    <source>
        <dbReference type="EMBL" id="KAI8533157.1"/>
    </source>
</evidence>
<sequence length="128" mass="13759">MVMVLGSAMVLGAVPSQRVAERSPHVEACADIAMLVRVPEVLGAGEVKEIEEEGILMKKKGGLRMKIKVGNPSLRRLISRAIASAVSMTSITPLETMMTHLMVGSCGHSSTEVFQDIMKNDRCTCCAE</sequence>
<proteinExistence type="predicted"/>
<dbReference type="EMBL" id="CM046398">
    <property type="protein sequence ID" value="KAI8533157.1"/>
    <property type="molecule type" value="Genomic_DNA"/>
</dbReference>
<comment type="caution">
    <text evidence="1">The sequence shown here is derived from an EMBL/GenBank/DDBJ whole genome shotgun (WGS) entry which is preliminary data.</text>
</comment>
<gene>
    <name evidence="1" type="ORF">RHMOL_Rhmol11G0274800</name>
</gene>
<keyword evidence="2" id="KW-1185">Reference proteome</keyword>
<dbReference type="Proteomes" id="UP001062846">
    <property type="component" value="Chromosome 11"/>
</dbReference>
<protein>
    <submittedName>
        <fullName evidence="1">Uncharacterized protein</fullName>
    </submittedName>
</protein>
<evidence type="ECO:0000313" key="2">
    <source>
        <dbReference type="Proteomes" id="UP001062846"/>
    </source>
</evidence>
<accession>A0ACC0LXX0</accession>
<reference evidence="1" key="1">
    <citation type="submission" date="2022-02" db="EMBL/GenBank/DDBJ databases">
        <title>Plant Genome Project.</title>
        <authorList>
            <person name="Zhang R.-G."/>
        </authorList>
    </citation>
    <scope>NUCLEOTIDE SEQUENCE</scope>
    <source>
        <strain evidence="1">AT1</strain>
    </source>
</reference>